<proteinExistence type="inferred from homology"/>
<evidence type="ECO:0000256" key="2">
    <source>
        <dbReference type="SAM" id="SignalP"/>
    </source>
</evidence>
<evidence type="ECO:0000313" key="5">
    <source>
        <dbReference type="Proteomes" id="UP000004947"/>
    </source>
</evidence>
<feature type="domain" description="Sulfatase N-terminal" evidence="3">
    <location>
        <begin position="30"/>
        <end position="343"/>
    </location>
</feature>
<dbReference type="InterPro" id="IPR000917">
    <property type="entry name" value="Sulfatase_N"/>
</dbReference>
<accession>A6DJI7</accession>
<keyword evidence="5" id="KW-1185">Reference proteome</keyword>
<dbReference type="RefSeq" id="WP_007278057.1">
    <property type="nucleotide sequence ID" value="NZ_ABCK01000006.1"/>
</dbReference>
<comment type="caution">
    <text evidence="4">The sequence shown here is derived from an EMBL/GenBank/DDBJ whole genome shotgun (WGS) entry which is preliminary data.</text>
</comment>
<evidence type="ECO:0000259" key="3">
    <source>
        <dbReference type="Pfam" id="PF00884"/>
    </source>
</evidence>
<dbReference type="SUPFAM" id="SSF53649">
    <property type="entry name" value="Alkaline phosphatase-like"/>
    <property type="match status" value="1"/>
</dbReference>
<sequence>MRSIKNIGLLAAASLLCTFANQNAFAEEAPNFVLIYIDDLGWDNTSVLMDRSISNELQSFYETPNIEKLAARGMRFSNAYAPASVCTPARKSIQIGKSPVRLGYTYNGNPLNISKRKSWANETSLADVLKGTNKNYITALFGKGIHEPVSSFGYDVVDDQHGTNDNQGNFFYNNGDTVGPDDLKQVFSLTEKSEKFIEKYAGKQPFFLMLSHYTVHGPITSTAAGLKKYQEKAAGLPKGDARTSVKQQEMAAMIESMDISVGRVLDALDKAGVRDKTYIIFTSDNGGWVSVTPDLLRGKKGNLFEGGLRVPMIVAGPNIPENSQCDVMLNHWDFLPTFHDLVGATKPLPENLDGGSLRSIFEQGNEGQVIRPEEAFIFHMPYARMPPVTAIRSGKYKLIRQLNTGEEILFDMDKDLSEKNNLAKLMPEVAARLSKELDAYLEKVGGEKIDDVFDAQYKNIASQMELIKAKHEKLIQQSGDDQTKISTLTKKRDKDLKRLQDFKLQKIDPARICTNFDGNPKGDYRKKSEAE</sequence>
<dbReference type="Gene3D" id="3.30.1120.10">
    <property type="match status" value="1"/>
</dbReference>
<feature type="signal peptide" evidence="2">
    <location>
        <begin position="1"/>
        <end position="26"/>
    </location>
</feature>
<dbReference type="Proteomes" id="UP000004947">
    <property type="component" value="Unassembled WGS sequence"/>
</dbReference>
<dbReference type="InterPro" id="IPR017850">
    <property type="entry name" value="Alkaline_phosphatase_core_sf"/>
</dbReference>
<organism evidence="4 5">
    <name type="scientific">Lentisphaera araneosa HTCC2155</name>
    <dbReference type="NCBI Taxonomy" id="313628"/>
    <lineage>
        <taxon>Bacteria</taxon>
        <taxon>Pseudomonadati</taxon>
        <taxon>Lentisphaerota</taxon>
        <taxon>Lentisphaeria</taxon>
        <taxon>Lentisphaerales</taxon>
        <taxon>Lentisphaeraceae</taxon>
        <taxon>Lentisphaera</taxon>
    </lineage>
</organism>
<dbReference type="GO" id="GO:0004065">
    <property type="term" value="F:arylsulfatase activity"/>
    <property type="evidence" value="ECO:0007669"/>
    <property type="project" value="TreeGrafter"/>
</dbReference>
<reference evidence="4 5" key="1">
    <citation type="journal article" date="2010" name="J. Bacteriol.">
        <title>Genome sequence of Lentisphaera araneosa HTCC2155T, the type species of the order Lentisphaerales in the phylum Lentisphaerae.</title>
        <authorList>
            <person name="Thrash J.C."/>
            <person name="Cho J.C."/>
            <person name="Vergin K.L."/>
            <person name="Morris R.M."/>
            <person name="Giovannoni S.J."/>
        </authorList>
    </citation>
    <scope>NUCLEOTIDE SEQUENCE [LARGE SCALE GENOMIC DNA]</scope>
    <source>
        <strain evidence="4 5">HTCC2155</strain>
    </source>
</reference>
<evidence type="ECO:0000256" key="1">
    <source>
        <dbReference type="ARBA" id="ARBA00008779"/>
    </source>
</evidence>
<protein>
    <submittedName>
        <fullName evidence="4">Sulfatase 1</fullName>
    </submittedName>
</protein>
<dbReference type="AlphaFoldDB" id="A6DJI7"/>
<comment type="similarity">
    <text evidence="1">Belongs to the sulfatase family.</text>
</comment>
<name>A6DJI7_9BACT</name>
<dbReference type="InterPro" id="IPR050738">
    <property type="entry name" value="Sulfatase"/>
</dbReference>
<dbReference type="eggNOG" id="COG3119">
    <property type="taxonomic scope" value="Bacteria"/>
</dbReference>
<dbReference type="Gene3D" id="3.40.720.10">
    <property type="entry name" value="Alkaline Phosphatase, subunit A"/>
    <property type="match status" value="1"/>
</dbReference>
<dbReference type="Pfam" id="PF00884">
    <property type="entry name" value="Sulfatase"/>
    <property type="match status" value="1"/>
</dbReference>
<dbReference type="STRING" id="313628.LNTAR_11931"/>
<dbReference type="CDD" id="cd16144">
    <property type="entry name" value="ARS_like"/>
    <property type="match status" value="1"/>
</dbReference>
<evidence type="ECO:0000313" key="4">
    <source>
        <dbReference type="EMBL" id="EDM28061.1"/>
    </source>
</evidence>
<dbReference type="EMBL" id="ABCK01000006">
    <property type="protein sequence ID" value="EDM28061.1"/>
    <property type="molecule type" value="Genomic_DNA"/>
</dbReference>
<keyword evidence="2" id="KW-0732">Signal</keyword>
<feature type="chain" id="PRO_5002694436" evidence="2">
    <location>
        <begin position="27"/>
        <end position="531"/>
    </location>
</feature>
<gene>
    <name evidence="4" type="ORF">LNTAR_11931</name>
</gene>
<dbReference type="PANTHER" id="PTHR42693">
    <property type="entry name" value="ARYLSULFATASE FAMILY MEMBER"/>
    <property type="match status" value="1"/>
</dbReference>
<dbReference type="PANTHER" id="PTHR42693:SF33">
    <property type="entry name" value="ARYLSULFATASE"/>
    <property type="match status" value="1"/>
</dbReference>